<keyword evidence="6" id="KW-0865">Zymogen</keyword>
<evidence type="ECO:0000256" key="7">
    <source>
        <dbReference type="ARBA" id="ARBA00023157"/>
    </source>
</evidence>
<feature type="disulfide bond" evidence="9">
    <location>
        <begin position="297"/>
        <end position="307"/>
    </location>
</feature>
<evidence type="ECO:0000313" key="13">
    <source>
        <dbReference type="Proteomes" id="UP000241118"/>
    </source>
</evidence>
<organism evidence="12 13">
    <name type="scientific">Saccharothrix carnea</name>
    <dbReference type="NCBI Taxonomy" id="1280637"/>
    <lineage>
        <taxon>Bacteria</taxon>
        <taxon>Bacillati</taxon>
        <taxon>Actinomycetota</taxon>
        <taxon>Actinomycetes</taxon>
        <taxon>Pseudonocardiales</taxon>
        <taxon>Pseudonocardiaceae</taxon>
        <taxon>Saccharothrix</taxon>
    </lineage>
</organism>
<dbReference type="InterPro" id="IPR009003">
    <property type="entry name" value="Peptidase_S1_PA"/>
</dbReference>
<dbReference type="GO" id="GO:0005576">
    <property type="term" value="C:extracellular region"/>
    <property type="evidence" value="ECO:0007669"/>
    <property type="project" value="InterPro"/>
</dbReference>
<reference evidence="12 13" key="1">
    <citation type="submission" date="2018-03" db="EMBL/GenBank/DDBJ databases">
        <title>Genomic Encyclopedia of Type Strains, Phase III (KMG-III): the genomes of soil and plant-associated and newly described type strains.</title>
        <authorList>
            <person name="Whitman W."/>
        </authorList>
    </citation>
    <scope>NUCLEOTIDE SEQUENCE [LARGE SCALE GENOMIC DNA]</scope>
    <source>
        <strain evidence="12 13">CGMCC 4.7097</strain>
    </source>
</reference>
<dbReference type="Proteomes" id="UP000241118">
    <property type="component" value="Unassembled WGS sequence"/>
</dbReference>
<dbReference type="Gene3D" id="2.40.10.10">
    <property type="entry name" value="Trypsin-like serine proteases"/>
    <property type="match status" value="2"/>
</dbReference>
<evidence type="ECO:0000256" key="9">
    <source>
        <dbReference type="PIRSR" id="PIRSR001134-2"/>
    </source>
</evidence>
<evidence type="ECO:0000256" key="1">
    <source>
        <dbReference type="ARBA" id="ARBA00007664"/>
    </source>
</evidence>
<evidence type="ECO:0000256" key="3">
    <source>
        <dbReference type="ARBA" id="ARBA00022729"/>
    </source>
</evidence>
<evidence type="ECO:0000256" key="6">
    <source>
        <dbReference type="ARBA" id="ARBA00023145"/>
    </source>
</evidence>
<evidence type="ECO:0000259" key="11">
    <source>
        <dbReference type="Pfam" id="PF02983"/>
    </source>
</evidence>
<dbReference type="Pfam" id="PF02983">
    <property type="entry name" value="Pro_Al_protease"/>
    <property type="match status" value="1"/>
</dbReference>
<evidence type="ECO:0000313" key="12">
    <source>
        <dbReference type="EMBL" id="PSL50657.1"/>
    </source>
</evidence>
<dbReference type="RefSeq" id="WP_106620062.1">
    <property type="nucleotide sequence ID" value="NZ_PYAX01000023.1"/>
</dbReference>
<dbReference type="InterPro" id="IPR001316">
    <property type="entry name" value="Pept_S1A_streptogrisin"/>
</dbReference>
<keyword evidence="13" id="KW-1185">Reference proteome</keyword>
<comment type="caution">
    <text evidence="12">The sequence shown here is derived from an EMBL/GenBank/DDBJ whole genome shotgun (WGS) entry which is preliminary data.</text>
</comment>
<evidence type="ECO:0000256" key="2">
    <source>
        <dbReference type="ARBA" id="ARBA00022670"/>
    </source>
</evidence>
<feature type="active site" description="Charge relay system" evidence="8">
    <location>
        <position position="230"/>
    </location>
</feature>
<feature type="disulfide bond" evidence="9">
    <location>
        <begin position="214"/>
        <end position="231"/>
    </location>
</feature>
<protein>
    <submittedName>
        <fullName evidence="12">Streptogrisin C</fullName>
    </submittedName>
</protein>
<proteinExistence type="inferred from homology"/>
<dbReference type="Gene3D" id="3.30.300.50">
    <property type="match status" value="2"/>
</dbReference>
<dbReference type="AlphaFoldDB" id="A0A2P8HWR3"/>
<keyword evidence="2" id="KW-0645">Protease</keyword>
<dbReference type="EMBL" id="PYAX01000023">
    <property type="protein sequence ID" value="PSL50657.1"/>
    <property type="molecule type" value="Genomic_DNA"/>
</dbReference>
<keyword evidence="7 9" id="KW-1015">Disulfide bond</keyword>
<dbReference type="PRINTS" id="PR00861">
    <property type="entry name" value="ALYTICPTASE"/>
</dbReference>
<dbReference type="InterPro" id="IPR043504">
    <property type="entry name" value="Peptidase_S1_PA_chymotrypsin"/>
</dbReference>
<dbReference type="OrthoDB" id="8781117at2"/>
<evidence type="ECO:0000256" key="5">
    <source>
        <dbReference type="ARBA" id="ARBA00022825"/>
    </source>
</evidence>
<feature type="domain" description="Peptidase S1A alpha-lytic prodomain" evidence="11">
    <location>
        <begin position="127"/>
        <end position="179"/>
    </location>
</feature>
<dbReference type="GO" id="GO:0006508">
    <property type="term" value="P:proteolysis"/>
    <property type="evidence" value="ECO:0007669"/>
    <property type="project" value="UniProtKB-KW"/>
</dbReference>
<comment type="similarity">
    <text evidence="1">Belongs to the peptidase S1 family.</text>
</comment>
<accession>A0A2P8HWR3</accession>
<evidence type="ECO:0000256" key="8">
    <source>
        <dbReference type="PIRSR" id="PIRSR001134-1"/>
    </source>
</evidence>
<dbReference type="GO" id="GO:0004252">
    <property type="term" value="F:serine-type endopeptidase activity"/>
    <property type="evidence" value="ECO:0007669"/>
    <property type="project" value="InterPro"/>
</dbReference>
<feature type="active site" description="Charge relay system" evidence="8">
    <location>
        <position position="258"/>
    </location>
</feature>
<dbReference type="PIRSF" id="PIRSF001134">
    <property type="entry name" value="Streptogrisin"/>
    <property type="match status" value="1"/>
</dbReference>
<dbReference type="InterPro" id="IPR035070">
    <property type="entry name" value="Streptogrisin_prodomain"/>
</dbReference>
<keyword evidence="4" id="KW-0378">Hydrolase</keyword>
<feature type="disulfide bond" evidence="9">
    <location>
        <begin position="333"/>
        <end position="363"/>
    </location>
</feature>
<sequence length="388" mass="39393">MNRTSAVRLATAVLLAAGTATALSVPAGAAPAAPYGATPADTESYPAELLQAAQRDLGLTAEQVTARLASDTRAGEVESAARSAVGSAYAGSWINQATGKLVVAVADPAKAGAAKAAGADAKYVAFSHRQLTGAKSAIDGLSAPTSITGWRVDEQTNSVVVEVNRFQRDAAAESFLATARSVSPAVRVVEVDHSPTTLYDTRGGDAYYMGGGRCSVGFSVTAGGYVTAGHCGRTGTATQGYNRVTSGSFAGSSFPGNDYAWVRTNSSWTSRPWVNRYNGTNVVVKGSSEAAIGAAICRSGSTTGWRCGTVQAKNQTVNYAQGAVYGMTRTNACAEPGDSGGSWVAGTGYGQAQGVTSGGSGNCSSGGTTFFQPVNEILSVYGLRLAIG</sequence>
<feature type="chain" id="PRO_5015186540" evidence="10">
    <location>
        <begin position="30"/>
        <end position="388"/>
    </location>
</feature>
<keyword evidence="3 10" id="KW-0732">Signal</keyword>
<dbReference type="InterPro" id="IPR004236">
    <property type="entry name" value="Pept_S1_alpha_lytic"/>
</dbReference>
<gene>
    <name evidence="12" type="ORF">B0I31_12314</name>
</gene>
<evidence type="ECO:0000256" key="10">
    <source>
        <dbReference type="SAM" id="SignalP"/>
    </source>
</evidence>
<name>A0A2P8HWR3_SACCR</name>
<feature type="signal peptide" evidence="10">
    <location>
        <begin position="1"/>
        <end position="29"/>
    </location>
</feature>
<feature type="active site" description="Charge relay system" evidence="8">
    <location>
        <position position="339"/>
    </location>
</feature>
<keyword evidence="5" id="KW-0720">Serine protease</keyword>
<dbReference type="SUPFAM" id="SSF50494">
    <property type="entry name" value="Trypsin-like serine proteases"/>
    <property type="match status" value="1"/>
</dbReference>
<evidence type="ECO:0000256" key="4">
    <source>
        <dbReference type="ARBA" id="ARBA00022801"/>
    </source>
</evidence>
<dbReference type="CDD" id="cd21112">
    <property type="entry name" value="alphaLP-like"/>
    <property type="match status" value="1"/>
</dbReference>